<sequence>MARRVFPGVKAAQASGRAASVGVRAARRGLRIVGRLTHETGGRGWRSAPDPWLAPRSLRWNRNDLTQRAGGLLRLVLGGLLAAAMLSALVLVLLVFALQGSGVAAWLLVATLLLGALALFWGLRRAGRLLRGPMAVAAGPASGVQATLAQDEAGLLNTLRTHQRILPPGSREVFQSAVLATRDAMRLTAGDVTLGRDAYDARQAAREDLPEVLRAYRAAPRTAHSDEALLGQLRLIEGRMQQVIETRTAGQVRALKAHGRYLEDKYAGPADRDPEKSA</sequence>
<evidence type="ECO:0008006" key="4">
    <source>
        <dbReference type="Google" id="ProtNLM"/>
    </source>
</evidence>
<keyword evidence="1" id="KW-0472">Membrane</keyword>
<dbReference type="EMBL" id="JBHSEH010000005">
    <property type="protein sequence ID" value="MFC4426139.1"/>
    <property type="molecule type" value="Genomic_DNA"/>
</dbReference>
<name>A0ABV8XKM8_9DEIO</name>
<keyword evidence="1" id="KW-1133">Transmembrane helix</keyword>
<evidence type="ECO:0000313" key="3">
    <source>
        <dbReference type="Proteomes" id="UP001595998"/>
    </source>
</evidence>
<keyword evidence="1" id="KW-0812">Transmembrane</keyword>
<keyword evidence="3" id="KW-1185">Reference proteome</keyword>
<feature type="transmembrane region" description="Helical" evidence="1">
    <location>
        <begin position="72"/>
        <end position="97"/>
    </location>
</feature>
<evidence type="ECO:0000256" key="1">
    <source>
        <dbReference type="SAM" id="Phobius"/>
    </source>
</evidence>
<organism evidence="2 3">
    <name type="scientific">Deinococcus navajonensis</name>
    <dbReference type="NCBI Taxonomy" id="309884"/>
    <lineage>
        <taxon>Bacteria</taxon>
        <taxon>Thermotogati</taxon>
        <taxon>Deinococcota</taxon>
        <taxon>Deinococci</taxon>
        <taxon>Deinococcales</taxon>
        <taxon>Deinococcaceae</taxon>
        <taxon>Deinococcus</taxon>
    </lineage>
</organism>
<gene>
    <name evidence="2" type="ORF">ACFOZ9_07920</name>
</gene>
<dbReference type="RefSeq" id="WP_380038223.1">
    <property type="nucleotide sequence ID" value="NZ_JBHSEH010000005.1"/>
</dbReference>
<proteinExistence type="predicted"/>
<evidence type="ECO:0000313" key="2">
    <source>
        <dbReference type="EMBL" id="MFC4426139.1"/>
    </source>
</evidence>
<protein>
    <recommendedName>
        <fullName evidence="4">5-bromo-4-chloroindolyl phosphate hydrolysis protein</fullName>
    </recommendedName>
</protein>
<feature type="transmembrane region" description="Helical" evidence="1">
    <location>
        <begin position="103"/>
        <end position="123"/>
    </location>
</feature>
<reference evidence="3" key="1">
    <citation type="journal article" date="2019" name="Int. J. Syst. Evol. Microbiol.">
        <title>The Global Catalogue of Microorganisms (GCM) 10K type strain sequencing project: providing services to taxonomists for standard genome sequencing and annotation.</title>
        <authorList>
            <consortium name="The Broad Institute Genomics Platform"/>
            <consortium name="The Broad Institute Genome Sequencing Center for Infectious Disease"/>
            <person name="Wu L."/>
            <person name="Ma J."/>
        </authorList>
    </citation>
    <scope>NUCLEOTIDE SEQUENCE [LARGE SCALE GENOMIC DNA]</scope>
    <source>
        <strain evidence="3">CCUG 56029</strain>
    </source>
</reference>
<accession>A0ABV8XKM8</accession>
<dbReference type="Proteomes" id="UP001595998">
    <property type="component" value="Unassembled WGS sequence"/>
</dbReference>
<comment type="caution">
    <text evidence="2">The sequence shown here is derived from an EMBL/GenBank/DDBJ whole genome shotgun (WGS) entry which is preliminary data.</text>
</comment>